<dbReference type="AlphaFoldDB" id="A0A2G9RWJ4"/>
<dbReference type="InterPro" id="IPR002337">
    <property type="entry name" value="Hemoglobin_b"/>
</dbReference>
<keyword evidence="2 7" id="KW-0813">Transport</keyword>
<dbReference type="FunFam" id="1.10.490.10:FF:000001">
    <property type="entry name" value="Hemoglobin subunit beta"/>
    <property type="match status" value="1"/>
</dbReference>
<keyword evidence="5" id="KW-0479">Metal-binding</keyword>
<dbReference type="GO" id="GO:0031720">
    <property type="term" value="F:haptoglobin binding"/>
    <property type="evidence" value="ECO:0007669"/>
    <property type="project" value="TreeGrafter"/>
</dbReference>
<evidence type="ECO:0000259" key="8">
    <source>
        <dbReference type="PROSITE" id="PS01033"/>
    </source>
</evidence>
<dbReference type="Proteomes" id="UP000228934">
    <property type="component" value="Unassembled WGS sequence"/>
</dbReference>
<organism evidence="9 10">
    <name type="scientific">Aquarana catesbeiana</name>
    <name type="common">American bullfrog</name>
    <name type="synonym">Rana catesbeiana</name>
    <dbReference type="NCBI Taxonomy" id="8400"/>
    <lineage>
        <taxon>Eukaryota</taxon>
        <taxon>Metazoa</taxon>
        <taxon>Chordata</taxon>
        <taxon>Craniata</taxon>
        <taxon>Vertebrata</taxon>
        <taxon>Euteleostomi</taxon>
        <taxon>Amphibia</taxon>
        <taxon>Batrachia</taxon>
        <taxon>Anura</taxon>
        <taxon>Neobatrachia</taxon>
        <taxon>Ranoidea</taxon>
        <taxon>Ranidae</taxon>
        <taxon>Aquarana</taxon>
    </lineage>
</organism>
<dbReference type="Pfam" id="PF00042">
    <property type="entry name" value="Globin"/>
    <property type="match status" value="1"/>
</dbReference>
<evidence type="ECO:0000256" key="2">
    <source>
        <dbReference type="ARBA" id="ARBA00022448"/>
    </source>
</evidence>
<gene>
    <name evidence="9" type="ORF">AB205_0124750</name>
</gene>
<keyword evidence="6" id="KW-0408">Iron</keyword>
<evidence type="ECO:0000256" key="4">
    <source>
        <dbReference type="ARBA" id="ARBA00022621"/>
    </source>
</evidence>
<dbReference type="PRINTS" id="PR00814">
    <property type="entry name" value="BETAHAEM"/>
</dbReference>
<dbReference type="GO" id="GO:0072562">
    <property type="term" value="C:blood microparticle"/>
    <property type="evidence" value="ECO:0007669"/>
    <property type="project" value="TreeGrafter"/>
</dbReference>
<dbReference type="GO" id="GO:0020037">
    <property type="term" value="F:heme binding"/>
    <property type="evidence" value="ECO:0007669"/>
    <property type="project" value="InterPro"/>
</dbReference>
<comment type="similarity">
    <text evidence="1 7">Belongs to the globin family.</text>
</comment>
<dbReference type="OrthoDB" id="9886081at2759"/>
<proteinExistence type="inferred from homology"/>
<name>A0A2G9RWJ4_AQUCT</name>
<dbReference type="EMBL" id="KV932671">
    <property type="protein sequence ID" value="PIO31601.1"/>
    <property type="molecule type" value="Genomic_DNA"/>
</dbReference>
<dbReference type="InterPro" id="IPR050056">
    <property type="entry name" value="Hemoglobin_oxygen_transport"/>
</dbReference>
<dbReference type="InterPro" id="IPR009050">
    <property type="entry name" value="Globin-like_sf"/>
</dbReference>
<dbReference type="GO" id="GO:0005344">
    <property type="term" value="F:oxygen carrier activity"/>
    <property type="evidence" value="ECO:0007669"/>
    <property type="project" value="UniProtKB-KW"/>
</dbReference>
<keyword evidence="10" id="KW-1185">Reference proteome</keyword>
<dbReference type="GO" id="GO:0004601">
    <property type="term" value="F:peroxidase activity"/>
    <property type="evidence" value="ECO:0007669"/>
    <property type="project" value="TreeGrafter"/>
</dbReference>
<dbReference type="Gene3D" id="1.10.490.10">
    <property type="entry name" value="Globins"/>
    <property type="match status" value="1"/>
</dbReference>
<dbReference type="PROSITE" id="PS01033">
    <property type="entry name" value="GLOBIN"/>
    <property type="match status" value="1"/>
</dbReference>
<dbReference type="GO" id="GO:0046872">
    <property type="term" value="F:metal ion binding"/>
    <property type="evidence" value="ECO:0007669"/>
    <property type="project" value="UniProtKB-KW"/>
</dbReference>
<dbReference type="SUPFAM" id="SSF46458">
    <property type="entry name" value="Globin-like"/>
    <property type="match status" value="1"/>
</dbReference>
<dbReference type="PANTHER" id="PTHR11442">
    <property type="entry name" value="HEMOGLOBIN FAMILY MEMBER"/>
    <property type="match status" value="1"/>
</dbReference>
<dbReference type="GO" id="GO:0019825">
    <property type="term" value="F:oxygen binding"/>
    <property type="evidence" value="ECO:0007669"/>
    <property type="project" value="InterPro"/>
</dbReference>
<feature type="domain" description="Globin" evidence="8">
    <location>
        <begin position="3"/>
        <end position="147"/>
    </location>
</feature>
<dbReference type="CDD" id="cd08925">
    <property type="entry name" value="Hb-beta-like"/>
    <property type="match status" value="1"/>
</dbReference>
<dbReference type="GO" id="GO:0005833">
    <property type="term" value="C:hemoglobin complex"/>
    <property type="evidence" value="ECO:0007669"/>
    <property type="project" value="InterPro"/>
</dbReference>
<evidence type="ECO:0000256" key="1">
    <source>
        <dbReference type="ARBA" id="ARBA00008705"/>
    </source>
</evidence>
<evidence type="ECO:0000256" key="5">
    <source>
        <dbReference type="ARBA" id="ARBA00022723"/>
    </source>
</evidence>
<keyword evidence="3 7" id="KW-0349">Heme</keyword>
<dbReference type="GO" id="GO:0031838">
    <property type="term" value="C:haptoglobin-hemoglobin complex"/>
    <property type="evidence" value="ECO:0007669"/>
    <property type="project" value="TreeGrafter"/>
</dbReference>
<protein>
    <submittedName>
        <fullName evidence="9">Hemoglobin subunit beta-2</fullName>
    </submittedName>
</protein>
<accession>A0A2G9RWJ4</accession>
<evidence type="ECO:0000256" key="3">
    <source>
        <dbReference type="ARBA" id="ARBA00022617"/>
    </source>
</evidence>
<sequence length="147" mass="16077">MVHWTANEKAAITSTWAKVNIEKDGAEALTRLFIVYPWTQRYFSSFGNLSIVDTISSNENVRAHGKKVLGAVGNAIQHLDDVKGTLANLSKEHAADLHVDPENFKRLAQVLLIVLATKLGAGFTPQVAAAWQKFSNVLVAALTHGYH</sequence>
<dbReference type="GO" id="GO:0043177">
    <property type="term" value="F:organic acid binding"/>
    <property type="evidence" value="ECO:0007669"/>
    <property type="project" value="TreeGrafter"/>
</dbReference>
<dbReference type="PANTHER" id="PTHR11442:SF7">
    <property type="entry name" value="HEMOGLOBIN SUBUNIT EPSILON"/>
    <property type="match status" value="1"/>
</dbReference>
<dbReference type="InterPro" id="IPR000971">
    <property type="entry name" value="Globin"/>
</dbReference>
<dbReference type="InterPro" id="IPR012292">
    <property type="entry name" value="Globin/Proto"/>
</dbReference>
<evidence type="ECO:0000313" key="9">
    <source>
        <dbReference type="EMBL" id="PIO31601.1"/>
    </source>
</evidence>
<evidence type="ECO:0000256" key="6">
    <source>
        <dbReference type="ARBA" id="ARBA00023004"/>
    </source>
</evidence>
<dbReference type="GO" id="GO:0042744">
    <property type="term" value="P:hydrogen peroxide catabolic process"/>
    <property type="evidence" value="ECO:0007669"/>
    <property type="project" value="TreeGrafter"/>
</dbReference>
<evidence type="ECO:0000313" key="10">
    <source>
        <dbReference type="Proteomes" id="UP000228934"/>
    </source>
</evidence>
<reference evidence="10" key="1">
    <citation type="journal article" date="2017" name="Nat. Commun.">
        <title>The North American bullfrog draft genome provides insight into hormonal regulation of long noncoding RNA.</title>
        <authorList>
            <person name="Hammond S.A."/>
            <person name="Warren R.L."/>
            <person name="Vandervalk B.P."/>
            <person name="Kucuk E."/>
            <person name="Khan H."/>
            <person name="Gibb E.A."/>
            <person name="Pandoh P."/>
            <person name="Kirk H."/>
            <person name="Zhao Y."/>
            <person name="Jones M."/>
            <person name="Mungall A.J."/>
            <person name="Coope R."/>
            <person name="Pleasance S."/>
            <person name="Moore R.A."/>
            <person name="Holt R.A."/>
            <person name="Round J.M."/>
            <person name="Ohora S."/>
            <person name="Walle B.V."/>
            <person name="Veldhoen N."/>
            <person name="Helbing C.C."/>
            <person name="Birol I."/>
        </authorList>
    </citation>
    <scope>NUCLEOTIDE SEQUENCE [LARGE SCALE GENOMIC DNA]</scope>
</reference>
<keyword evidence="4 7" id="KW-0561">Oxygen transport</keyword>
<evidence type="ECO:0000256" key="7">
    <source>
        <dbReference type="RuleBase" id="RU000356"/>
    </source>
</evidence>